<dbReference type="GO" id="GO:0015078">
    <property type="term" value="F:proton transmembrane transporter activity"/>
    <property type="evidence" value="ECO:0007669"/>
    <property type="project" value="InterPro"/>
</dbReference>
<protein>
    <recommendedName>
        <fullName evidence="12">ATPase protein 9</fullName>
    </recommendedName>
    <alternativeName>
        <fullName evidence="11">ATPase subunit c</fullName>
    </alternativeName>
</protein>
<dbReference type="GO" id="GO:0008289">
    <property type="term" value="F:lipid binding"/>
    <property type="evidence" value="ECO:0007669"/>
    <property type="project" value="UniProtKB-KW"/>
</dbReference>
<gene>
    <name evidence="16" type="ORF">TPSB3V08_LOCUS8327</name>
</gene>
<keyword evidence="10 13" id="KW-0472">Membrane</keyword>
<feature type="coiled-coil region" evidence="14">
    <location>
        <begin position="63"/>
        <end position="119"/>
    </location>
</feature>
<dbReference type="PANTHER" id="PTHR10031:SF0">
    <property type="entry name" value="ATPASE PROTEIN 9"/>
    <property type="match status" value="1"/>
</dbReference>
<evidence type="ECO:0000313" key="16">
    <source>
        <dbReference type="EMBL" id="CAD7412261.1"/>
    </source>
</evidence>
<evidence type="ECO:0000256" key="7">
    <source>
        <dbReference type="ARBA" id="ARBA00022989"/>
    </source>
</evidence>
<evidence type="ECO:0000256" key="10">
    <source>
        <dbReference type="ARBA" id="ARBA00023136"/>
    </source>
</evidence>
<evidence type="ECO:0000256" key="14">
    <source>
        <dbReference type="SAM" id="Coils"/>
    </source>
</evidence>
<keyword evidence="4" id="KW-0138">CF(0)</keyword>
<keyword evidence="3 13" id="KW-0813">Transport</keyword>
<dbReference type="Pfam" id="PF00137">
    <property type="entry name" value="ATP-synt_C"/>
    <property type="match status" value="1"/>
</dbReference>
<accession>A0A7R9H8V3</accession>
<evidence type="ECO:0000259" key="15">
    <source>
        <dbReference type="Pfam" id="PF00137"/>
    </source>
</evidence>
<proteinExistence type="inferred from homology"/>
<evidence type="ECO:0000256" key="2">
    <source>
        <dbReference type="ARBA" id="ARBA00006704"/>
    </source>
</evidence>
<evidence type="ECO:0000256" key="13">
    <source>
        <dbReference type="RuleBase" id="RU004221"/>
    </source>
</evidence>
<dbReference type="InterPro" id="IPR035921">
    <property type="entry name" value="F/V-ATP_Csub_sf"/>
</dbReference>
<dbReference type="EMBL" id="OD005898">
    <property type="protein sequence ID" value="CAD7412261.1"/>
    <property type="molecule type" value="Genomic_DNA"/>
</dbReference>
<dbReference type="InterPro" id="IPR002379">
    <property type="entry name" value="ATPase_proteolipid_c-like_dom"/>
</dbReference>
<evidence type="ECO:0000256" key="9">
    <source>
        <dbReference type="ARBA" id="ARBA00023121"/>
    </source>
</evidence>
<keyword evidence="5 13" id="KW-0812">Transmembrane</keyword>
<dbReference type="GO" id="GO:0015986">
    <property type="term" value="P:proton motive force-driven ATP synthesis"/>
    <property type="evidence" value="ECO:0007669"/>
    <property type="project" value="InterPro"/>
</dbReference>
<dbReference type="GO" id="GO:0033177">
    <property type="term" value="C:proton-transporting two-sector ATPase complex, proton-transporting domain"/>
    <property type="evidence" value="ECO:0007669"/>
    <property type="project" value="InterPro"/>
</dbReference>
<keyword evidence="6 13" id="KW-0375">Hydrogen ion transport</keyword>
<evidence type="ECO:0000256" key="3">
    <source>
        <dbReference type="ARBA" id="ARBA00022448"/>
    </source>
</evidence>
<evidence type="ECO:0000256" key="6">
    <source>
        <dbReference type="ARBA" id="ARBA00022781"/>
    </source>
</evidence>
<dbReference type="Gene3D" id="1.20.20.10">
    <property type="entry name" value="F1F0 ATP synthase subunit C"/>
    <property type="match status" value="1"/>
</dbReference>
<comment type="subcellular location">
    <subcellularLocation>
        <location evidence="1">Membrane</location>
        <topology evidence="1">Multi-pass membrane protein</topology>
    </subcellularLocation>
</comment>
<comment type="similarity">
    <text evidence="2 13">Belongs to the ATPase C chain family.</text>
</comment>
<name>A0A7R9H8V3_TIMPO</name>
<keyword evidence="7 13" id="KW-1133">Transmembrane helix</keyword>
<dbReference type="CDD" id="cd18182">
    <property type="entry name" value="ATP-synt_Fo_c_ATP5G3"/>
    <property type="match status" value="1"/>
</dbReference>
<keyword evidence="14" id="KW-0175">Coiled coil</keyword>
<dbReference type="PROSITE" id="PS00605">
    <property type="entry name" value="ATPASE_C"/>
    <property type="match status" value="1"/>
</dbReference>
<evidence type="ECO:0000256" key="12">
    <source>
        <dbReference type="ARBA" id="ARBA00033111"/>
    </source>
</evidence>
<dbReference type="InterPro" id="IPR020537">
    <property type="entry name" value="ATP_synth_F0_csu_DDCD_BS"/>
</dbReference>
<feature type="domain" description="V-ATPase proteolipid subunit C-like" evidence="15">
    <location>
        <begin position="9"/>
        <end position="65"/>
    </location>
</feature>
<evidence type="ECO:0000256" key="4">
    <source>
        <dbReference type="ARBA" id="ARBA00022547"/>
    </source>
</evidence>
<dbReference type="PRINTS" id="PR00124">
    <property type="entry name" value="ATPASEC"/>
</dbReference>
<keyword evidence="8 13" id="KW-0406">Ion transport</keyword>
<feature type="transmembrane region" description="Helical" evidence="13">
    <location>
        <begin position="49"/>
        <end position="66"/>
    </location>
</feature>
<dbReference type="AlphaFoldDB" id="A0A7R9H8V3"/>
<evidence type="ECO:0000256" key="11">
    <source>
        <dbReference type="ARBA" id="ARBA00029852"/>
    </source>
</evidence>
<evidence type="ECO:0000256" key="8">
    <source>
        <dbReference type="ARBA" id="ARBA00023065"/>
    </source>
</evidence>
<dbReference type="PANTHER" id="PTHR10031">
    <property type="entry name" value="ATP SYNTHASE LIPID-BINDING PROTEIN, MITOCHONDRIAL"/>
    <property type="match status" value="1"/>
</dbReference>
<sequence length="165" mass="18322">MDLVALKFIAIGLVAFGMLGAGLGIANIFSAMLNGIARNPESEGKMKTYVYIGAAMVEIMGLLALTEEQIAKYNAALNQARIQAKRIIDDALAQVEEMRANVKNILEEEDKKMSKLIEEKVAEFKSEYTDQLKQMATSIALIYYTKLTNSEIEEEFVADLVSKEF</sequence>
<reference evidence="16" key="1">
    <citation type="submission" date="2020-11" db="EMBL/GenBank/DDBJ databases">
        <authorList>
            <person name="Tran Van P."/>
        </authorList>
    </citation>
    <scope>NUCLEOTIDE SEQUENCE</scope>
</reference>
<dbReference type="NCBIfam" id="NF005733">
    <property type="entry name" value="PRK07558.1"/>
    <property type="match status" value="1"/>
</dbReference>
<feature type="transmembrane region" description="Helical" evidence="13">
    <location>
        <begin position="6"/>
        <end position="29"/>
    </location>
</feature>
<dbReference type="InterPro" id="IPR038662">
    <property type="entry name" value="ATP_synth_F0_csu_sf"/>
</dbReference>
<organism evidence="16">
    <name type="scientific">Timema poppense</name>
    <name type="common">Walking stick</name>
    <dbReference type="NCBI Taxonomy" id="170557"/>
    <lineage>
        <taxon>Eukaryota</taxon>
        <taxon>Metazoa</taxon>
        <taxon>Ecdysozoa</taxon>
        <taxon>Arthropoda</taxon>
        <taxon>Hexapoda</taxon>
        <taxon>Insecta</taxon>
        <taxon>Pterygota</taxon>
        <taxon>Neoptera</taxon>
        <taxon>Polyneoptera</taxon>
        <taxon>Phasmatodea</taxon>
        <taxon>Timematodea</taxon>
        <taxon>Timematoidea</taxon>
        <taxon>Timematidae</taxon>
        <taxon>Timema</taxon>
    </lineage>
</organism>
<evidence type="ECO:0000256" key="1">
    <source>
        <dbReference type="ARBA" id="ARBA00004141"/>
    </source>
</evidence>
<dbReference type="InterPro" id="IPR000454">
    <property type="entry name" value="ATP_synth_F0_csu"/>
</dbReference>
<dbReference type="GO" id="GO:0045259">
    <property type="term" value="C:proton-transporting ATP synthase complex"/>
    <property type="evidence" value="ECO:0007669"/>
    <property type="project" value="UniProtKB-KW"/>
</dbReference>
<dbReference type="SUPFAM" id="SSF81333">
    <property type="entry name" value="F1F0 ATP synthase subunit C"/>
    <property type="match status" value="1"/>
</dbReference>
<evidence type="ECO:0000256" key="5">
    <source>
        <dbReference type="ARBA" id="ARBA00022692"/>
    </source>
</evidence>
<keyword evidence="9 13" id="KW-0446">Lipid-binding</keyword>
<dbReference type="HAMAP" id="MF_01396">
    <property type="entry name" value="ATP_synth_c_bact"/>
    <property type="match status" value="1"/>
</dbReference>